<gene>
    <name evidence="5" type="primary">ggt_1</name>
    <name evidence="5" type="ORF">MAA8898_00309</name>
</gene>
<keyword evidence="4" id="KW-0865">Zymogen</keyword>
<dbReference type="Gene3D" id="3.60.20.40">
    <property type="match status" value="1"/>
</dbReference>
<dbReference type="EC" id="2.3.2.2" evidence="5"/>
<evidence type="ECO:0000256" key="3">
    <source>
        <dbReference type="ARBA" id="ARBA00022801"/>
    </source>
</evidence>
<keyword evidence="3" id="KW-0378">Hydrolase</keyword>
<protein>
    <submittedName>
        <fullName evidence="5">Gamma-glutamyltranspeptidase</fullName>
        <ecNumber evidence="5">2.3.2.2</ecNumber>
    </submittedName>
</protein>
<dbReference type="Proteomes" id="UP000207598">
    <property type="component" value="Unassembled WGS sequence"/>
</dbReference>
<evidence type="ECO:0000256" key="1">
    <source>
        <dbReference type="ARBA" id="ARBA00009381"/>
    </source>
</evidence>
<dbReference type="Pfam" id="PF01019">
    <property type="entry name" value="G_glu_transpept"/>
    <property type="match status" value="1"/>
</dbReference>
<organism evidence="5 6">
    <name type="scientific">Maliponia aquimaris</name>
    <dbReference type="NCBI Taxonomy" id="1673631"/>
    <lineage>
        <taxon>Bacteria</taxon>
        <taxon>Pseudomonadati</taxon>
        <taxon>Pseudomonadota</taxon>
        <taxon>Alphaproteobacteria</taxon>
        <taxon>Rhodobacterales</taxon>
        <taxon>Paracoccaceae</taxon>
        <taxon>Maliponia</taxon>
    </lineage>
</organism>
<dbReference type="EMBL" id="FXYF01000001">
    <property type="protein sequence ID" value="SMX32682.1"/>
    <property type="molecule type" value="Genomic_DNA"/>
</dbReference>
<evidence type="ECO:0000256" key="2">
    <source>
        <dbReference type="ARBA" id="ARBA00022679"/>
    </source>
</evidence>
<keyword evidence="6" id="KW-1185">Reference proteome</keyword>
<dbReference type="PANTHER" id="PTHR43199">
    <property type="entry name" value="GLUTATHIONE HYDROLASE"/>
    <property type="match status" value="1"/>
</dbReference>
<dbReference type="GO" id="GO:0016787">
    <property type="term" value="F:hydrolase activity"/>
    <property type="evidence" value="ECO:0007669"/>
    <property type="project" value="UniProtKB-KW"/>
</dbReference>
<dbReference type="AlphaFoldDB" id="A0A238JS55"/>
<sequence>MSALHRILLGEVPAAERRAEWLGLPGFGSVADALAAARPAGQALHASGPGFAIACGSPHAARIGADLLRAGGNAADAAAGAALAMMVADPPNASPAGRAHILYAGCGQEARAIDGATFAPATLPEGVHHLPDAQSLPIPGAVRAILRLSAEAGRLPLRDVVGPARDLAREGFAVPPELARIWAWRAPELRDPDARRCYLPGGRAPKAGETFAQPGLAGFFDHLIETGHDPFADPDYAGAFAARMADKGAFWTAEDLLSADPPEGETVTLDRDGWRLTSIGRQGWGHTLLRIAGLSAQRTGDLLEAALAHLLAILRAFEERPEHLRSLSPLPDPLPWGDLESRLRDPLPGLAETPRELHAAVSRLSASHAEDRDTTHLSVIDGDGMRVALTQSIGPHFGARVADPDTGILIAHSYRMAEAPAPGARDVTEQCPCLLDIGAARYALGGAGSERIPGAVTAVICGLLEGRGLRDAICAPRVNWVGDTVRAHVDAPRGLEQRLAAAGAPLSFTGRGPVDHLGIVQAAGRRADGTCEAAADPAYSGAALAG</sequence>
<dbReference type="InterPro" id="IPR029055">
    <property type="entry name" value="Ntn_hydrolases_N"/>
</dbReference>
<dbReference type="PRINTS" id="PR01210">
    <property type="entry name" value="GGTRANSPTASE"/>
</dbReference>
<proteinExistence type="inferred from homology"/>
<dbReference type="InterPro" id="IPR051792">
    <property type="entry name" value="GGT_bact"/>
</dbReference>
<keyword evidence="5" id="KW-0012">Acyltransferase</keyword>
<dbReference type="InterPro" id="IPR043137">
    <property type="entry name" value="GGT_ssub_C"/>
</dbReference>
<dbReference type="PANTHER" id="PTHR43199:SF1">
    <property type="entry name" value="GLUTATHIONE HYDROLASE PROENZYME"/>
    <property type="match status" value="1"/>
</dbReference>
<name>A0A238JS55_9RHOB</name>
<dbReference type="OrthoDB" id="9781342at2"/>
<dbReference type="GO" id="GO:0103068">
    <property type="term" value="F:leukotriene C4 gamma-glutamyl transferase activity"/>
    <property type="evidence" value="ECO:0007669"/>
    <property type="project" value="UniProtKB-EC"/>
</dbReference>
<dbReference type="RefSeq" id="WP_094019189.1">
    <property type="nucleotide sequence ID" value="NZ_FXYF01000001.1"/>
</dbReference>
<keyword evidence="2 5" id="KW-0808">Transferase</keyword>
<comment type="similarity">
    <text evidence="1">Belongs to the gamma-glutamyltransferase family.</text>
</comment>
<reference evidence="5 6" key="1">
    <citation type="submission" date="2017-05" db="EMBL/GenBank/DDBJ databases">
        <authorList>
            <person name="Song R."/>
            <person name="Chenine A.L."/>
            <person name="Ruprecht R.M."/>
        </authorList>
    </citation>
    <scope>NUCLEOTIDE SEQUENCE [LARGE SCALE GENOMIC DNA]</scope>
    <source>
        <strain evidence="5 6">CECT 8898</strain>
    </source>
</reference>
<accession>A0A238JS55</accession>
<evidence type="ECO:0000313" key="6">
    <source>
        <dbReference type="Proteomes" id="UP000207598"/>
    </source>
</evidence>
<dbReference type="SUPFAM" id="SSF56235">
    <property type="entry name" value="N-terminal nucleophile aminohydrolases (Ntn hydrolases)"/>
    <property type="match status" value="1"/>
</dbReference>
<evidence type="ECO:0000256" key="4">
    <source>
        <dbReference type="ARBA" id="ARBA00023145"/>
    </source>
</evidence>
<evidence type="ECO:0000313" key="5">
    <source>
        <dbReference type="EMBL" id="SMX32682.1"/>
    </source>
</evidence>